<protein>
    <submittedName>
        <fullName evidence="1">Uncharacterized protein</fullName>
    </submittedName>
</protein>
<reference evidence="1" key="1">
    <citation type="journal article" date="2020" name="Nat. Commun.">
        <title>Large-scale genome sequencing of mycorrhizal fungi provides insights into the early evolution of symbiotic traits.</title>
        <authorList>
            <person name="Miyauchi S."/>
            <person name="Kiss E."/>
            <person name="Kuo A."/>
            <person name="Drula E."/>
            <person name="Kohler A."/>
            <person name="Sanchez-Garcia M."/>
            <person name="Morin E."/>
            <person name="Andreopoulos B."/>
            <person name="Barry K.W."/>
            <person name="Bonito G."/>
            <person name="Buee M."/>
            <person name="Carver A."/>
            <person name="Chen C."/>
            <person name="Cichocki N."/>
            <person name="Clum A."/>
            <person name="Culley D."/>
            <person name="Crous P.W."/>
            <person name="Fauchery L."/>
            <person name="Girlanda M."/>
            <person name="Hayes R.D."/>
            <person name="Keri Z."/>
            <person name="LaButti K."/>
            <person name="Lipzen A."/>
            <person name="Lombard V."/>
            <person name="Magnuson J."/>
            <person name="Maillard F."/>
            <person name="Murat C."/>
            <person name="Nolan M."/>
            <person name="Ohm R.A."/>
            <person name="Pangilinan J."/>
            <person name="Pereira M.F."/>
            <person name="Perotto S."/>
            <person name="Peter M."/>
            <person name="Pfister S."/>
            <person name="Riley R."/>
            <person name="Sitrit Y."/>
            <person name="Stielow J.B."/>
            <person name="Szollosi G."/>
            <person name="Zifcakova L."/>
            <person name="Stursova M."/>
            <person name="Spatafora J.W."/>
            <person name="Tedersoo L."/>
            <person name="Vaario L.M."/>
            <person name="Yamada A."/>
            <person name="Yan M."/>
            <person name="Wang P."/>
            <person name="Xu J."/>
            <person name="Bruns T."/>
            <person name="Baldrian P."/>
            <person name="Vilgalys R."/>
            <person name="Dunand C."/>
            <person name="Henrissat B."/>
            <person name="Grigoriev I.V."/>
            <person name="Hibbett D."/>
            <person name="Nagy L.G."/>
            <person name="Martin F.M."/>
        </authorList>
    </citation>
    <scope>NUCLEOTIDE SEQUENCE</scope>
    <source>
        <strain evidence="1">UP504</strain>
    </source>
</reference>
<dbReference type="EMBL" id="MU129135">
    <property type="protein sequence ID" value="KAF9505809.1"/>
    <property type="molecule type" value="Genomic_DNA"/>
</dbReference>
<accession>A0A9P6DP14</accession>
<gene>
    <name evidence="1" type="ORF">BS47DRAFT_1270317</name>
</gene>
<feature type="non-terminal residue" evidence="1">
    <location>
        <position position="1"/>
    </location>
</feature>
<keyword evidence="2" id="KW-1185">Reference proteome</keyword>
<dbReference type="OrthoDB" id="2585251at2759"/>
<dbReference type="AlphaFoldDB" id="A0A9P6DP14"/>
<dbReference type="Proteomes" id="UP000886523">
    <property type="component" value="Unassembled WGS sequence"/>
</dbReference>
<sequence>QVGLGTARNFSSGRPVFQNLVQNVPVAGRALFEVDFDVKTKKDNLKRRNLAKKTKASQARRKDMLMLISRTPTSGFFPASFPESLSPPMEPFITTLSIPLSPMVTRAPLGASPELSTRALIFSVHNSYSDHSIRVASLFRRLD</sequence>
<proteinExistence type="predicted"/>
<evidence type="ECO:0000313" key="2">
    <source>
        <dbReference type="Proteomes" id="UP000886523"/>
    </source>
</evidence>
<name>A0A9P6DP14_9AGAM</name>
<comment type="caution">
    <text evidence="1">The sequence shown here is derived from an EMBL/GenBank/DDBJ whole genome shotgun (WGS) entry which is preliminary data.</text>
</comment>
<feature type="non-terminal residue" evidence="1">
    <location>
        <position position="143"/>
    </location>
</feature>
<organism evidence="1 2">
    <name type="scientific">Hydnum rufescens UP504</name>
    <dbReference type="NCBI Taxonomy" id="1448309"/>
    <lineage>
        <taxon>Eukaryota</taxon>
        <taxon>Fungi</taxon>
        <taxon>Dikarya</taxon>
        <taxon>Basidiomycota</taxon>
        <taxon>Agaricomycotina</taxon>
        <taxon>Agaricomycetes</taxon>
        <taxon>Cantharellales</taxon>
        <taxon>Hydnaceae</taxon>
        <taxon>Hydnum</taxon>
    </lineage>
</organism>
<evidence type="ECO:0000313" key="1">
    <source>
        <dbReference type="EMBL" id="KAF9505809.1"/>
    </source>
</evidence>